<feature type="compositionally biased region" description="Low complexity" evidence="1">
    <location>
        <begin position="246"/>
        <end position="258"/>
    </location>
</feature>
<protein>
    <submittedName>
        <fullName evidence="3">Arrestin (Or S-antigen), N-terminal domain</fullName>
    </submittedName>
</protein>
<evidence type="ECO:0000256" key="1">
    <source>
        <dbReference type="SAM" id="MobiDB-lite"/>
    </source>
</evidence>
<sequence length="579" mass="62874">MSIRIALDNRPEFYTNLDHVSGTLVLSLTRPEQIGNIVVKLEGEAMTALQVPHPADNNSPGGLGMPRNGPPPGPPGSIVGETHKLLYKVQQVFPDEYYSSTSNPYGAYPLQPGEHEFPFKFRLPINNACSDPMAMSKIGGLGGRGGFGSGGGFLGMGGVRVMDGSKQLFLRHVTRTLPPSLTGFPMSAEIRYYIKVTVQRPGFLKENWRFQAGFKFMPIEPPRPKATGREAYARRPFTFQSHPGAPSQQQPSSSSSSSAEKKRSSFFGSKKDEDAKLPSSNPFSPASTAAPSVEISARLPHPSIVTCNKPVPLRLVAKKLVDSPAEVFLVSMQMELIGYTDVRCHNIYNRRVNRWVVVSDANLNIPLTTSPDDEVGKEVVVPDTLWAGCTLPNTIAPSFECCNLSRRYDLELKLGVAWGKPHVKTGIFSSSKDSHQPQVIILPLLFQNVEVFSGISPPPELVEAARNTRPGHATIDIEAGPRLPPRTNNAGASAGNPDRPAQPPRPQGQVHSQPPISDPLYPPQLAPGQVVPPRDDAPPSYDEAMAENLAGPFEGHQERPAYSGVTNENAPSQMPQEKN</sequence>
<proteinExistence type="predicted"/>
<reference evidence="3" key="1">
    <citation type="submission" date="2020-03" db="EMBL/GenBank/DDBJ databases">
        <title>Site-based positive gene gene selection in Geosmithia morbida across the United States reveals a broad range of putative effectors and factors for local host and environmental adapation.</title>
        <authorList>
            <person name="Onufrak A."/>
            <person name="Murdoch R.W."/>
            <person name="Gazis R."/>
            <person name="Huff M."/>
            <person name="Staton M."/>
            <person name="Klingeman W."/>
            <person name="Hadziabdic D."/>
        </authorList>
    </citation>
    <scope>NUCLEOTIDE SEQUENCE</scope>
    <source>
        <strain evidence="3">1262</strain>
    </source>
</reference>
<dbReference type="GO" id="GO:0031625">
    <property type="term" value="F:ubiquitin protein ligase binding"/>
    <property type="evidence" value="ECO:0007669"/>
    <property type="project" value="TreeGrafter"/>
</dbReference>
<dbReference type="PANTHER" id="PTHR11188">
    <property type="entry name" value="ARRESTIN DOMAIN CONTAINING PROTEIN"/>
    <property type="match status" value="1"/>
</dbReference>
<feature type="region of interest" description="Disordered" evidence="1">
    <location>
        <begin position="51"/>
        <end position="80"/>
    </location>
</feature>
<dbReference type="GeneID" id="55968746"/>
<dbReference type="GO" id="GO:0005829">
    <property type="term" value="C:cytosol"/>
    <property type="evidence" value="ECO:0007669"/>
    <property type="project" value="TreeGrafter"/>
</dbReference>
<feature type="region of interest" description="Disordered" evidence="1">
    <location>
        <begin position="238"/>
        <end position="288"/>
    </location>
</feature>
<keyword evidence="4" id="KW-1185">Reference proteome</keyword>
<feature type="compositionally biased region" description="Basic and acidic residues" evidence="1">
    <location>
        <begin position="259"/>
        <end position="276"/>
    </location>
</feature>
<dbReference type="PANTHER" id="PTHR11188:SF166">
    <property type="entry name" value="ARRESTIN (OR S-ANTIGEN), N-TERMINAL DOMAIN PROTEIN (AFU_ORTHOLOGUE AFUA_7G02050)"/>
    <property type="match status" value="1"/>
</dbReference>
<dbReference type="GO" id="GO:0070086">
    <property type="term" value="P:ubiquitin-dependent endocytosis"/>
    <property type="evidence" value="ECO:0007669"/>
    <property type="project" value="TreeGrafter"/>
</dbReference>
<dbReference type="OrthoDB" id="3365616at2759"/>
<evidence type="ECO:0000313" key="3">
    <source>
        <dbReference type="EMBL" id="KAF4121030.1"/>
    </source>
</evidence>
<feature type="domain" description="Arrestin-like N-terminal" evidence="2">
    <location>
        <begin position="4"/>
        <end position="130"/>
    </location>
</feature>
<dbReference type="Pfam" id="PF00339">
    <property type="entry name" value="Arrestin_N"/>
    <property type="match status" value="1"/>
</dbReference>
<dbReference type="InterPro" id="IPR011021">
    <property type="entry name" value="Arrestin-like_N"/>
</dbReference>
<dbReference type="RefSeq" id="XP_035319682.1">
    <property type="nucleotide sequence ID" value="XM_035464496.1"/>
</dbReference>
<evidence type="ECO:0000259" key="2">
    <source>
        <dbReference type="Pfam" id="PF00339"/>
    </source>
</evidence>
<organism evidence="3 4">
    <name type="scientific">Geosmithia morbida</name>
    <dbReference type="NCBI Taxonomy" id="1094350"/>
    <lineage>
        <taxon>Eukaryota</taxon>
        <taxon>Fungi</taxon>
        <taxon>Dikarya</taxon>
        <taxon>Ascomycota</taxon>
        <taxon>Pezizomycotina</taxon>
        <taxon>Sordariomycetes</taxon>
        <taxon>Hypocreomycetidae</taxon>
        <taxon>Hypocreales</taxon>
        <taxon>Bionectriaceae</taxon>
        <taxon>Geosmithia</taxon>
    </lineage>
</organism>
<gene>
    <name evidence="3" type="ORF">GMORB2_2516</name>
</gene>
<dbReference type="Gene3D" id="2.60.40.640">
    <property type="match status" value="1"/>
</dbReference>
<comment type="caution">
    <text evidence="3">The sequence shown here is derived from an EMBL/GenBank/DDBJ whole genome shotgun (WGS) entry which is preliminary data.</text>
</comment>
<dbReference type="CDD" id="cd22952">
    <property type="entry name" value="ART10-like"/>
    <property type="match status" value="1"/>
</dbReference>
<feature type="region of interest" description="Disordered" evidence="1">
    <location>
        <begin position="473"/>
        <end position="579"/>
    </location>
</feature>
<feature type="compositionally biased region" description="Polar residues" evidence="1">
    <location>
        <begin position="278"/>
        <end position="288"/>
    </location>
</feature>
<name>A0A9P4YS27_9HYPO</name>
<evidence type="ECO:0000313" key="4">
    <source>
        <dbReference type="Proteomes" id="UP000749293"/>
    </source>
</evidence>
<dbReference type="InterPro" id="IPR050357">
    <property type="entry name" value="Arrestin_domain-protein"/>
</dbReference>
<dbReference type="Proteomes" id="UP000749293">
    <property type="component" value="Unassembled WGS sequence"/>
</dbReference>
<dbReference type="InterPro" id="IPR014752">
    <property type="entry name" value="Arrestin-like_C"/>
</dbReference>
<feature type="compositionally biased region" description="Pro residues" evidence="1">
    <location>
        <begin position="516"/>
        <end position="525"/>
    </location>
</feature>
<dbReference type="EMBL" id="JAANYQ010000014">
    <property type="protein sequence ID" value="KAF4121030.1"/>
    <property type="molecule type" value="Genomic_DNA"/>
</dbReference>
<dbReference type="GO" id="GO:0030674">
    <property type="term" value="F:protein-macromolecule adaptor activity"/>
    <property type="evidence" value="ECO:0007669"/>
    <property type="project" value="TreeGrafter"/>
</dbReference>
<feature type="compositionally biased region" description="Polar residues" evidence="1">
    <location>
        <begin position="564"/>
        <end position="579"/>
    </location>
</feature>
<dbReference type="AlphaFoldDB" id="A0A9P4YS27"/>
<accession>A0A9P4YS27</accession>
<dbReference type="GO" id="GO:0005886">
    <property type="term" value="C:plasma membrane"/>
    <property type="evidence" value="ECO:0007669"/>
    <property type="project" value="TreeGrafter"/>
</dbReference>